<proteinExistence type="predicted"/>
<organism evidence="1 2">
    <name type="scientific">Chondromyces crocatus</name>
    <dbReference type="NCBI Taxonomy" id="52"/>
    <lineage>
        <taxon>Bacteria</taxon>
        <taxon>Pseudomonadati</taxon>
        <taxon>Myxococcota</taxon>
        <taxon>Polyangia</taxon>
        <taxon>Polyangiales</taxon>
        <taxon>Polyangiaceae</taxon>
        <taxon>Chondromyces</taxon>
    </lineage>
</organism>
<sequence>MESIDVPEARSLEKVRAVVQAIKDGVKDKTKLADRAELTDRHVDYHRHAARVIGLVDEQNEKWKVTKLGNELLGTTARSPQEAAVLQRAIKGSVLMETVPSLLDVVPPTLDSLAEALTENPGLSPSTARKRARALLAWRAYLREITTEATLDDEPPSEP</sequence>
<dbReference type="KEGG" id="ccro:CMC5_018800"/>
<gene>
    <name evidence="1" type="ORF">CMC5_018800</name>
</gene>
<protein>
    <submittedName>
        <fullName evidence="1">Uncharacterized protein</fullName>
    </submittedName>
</protein>
<name>A0A0K1EAZ2_CHOCO</name>
<keyword evidence="2" id="KW-1185">Reference proteome</keyword>
<evidence type="ECO:0000313" key="1">
    <source>
        <dbReference type="EMBL" id="AKT37738.1"/>
    </source>
</evidence>
<reference evidence="1 2" key="1">
    <citation type="submission" date="2015-07" db="EMBL/GenBank/DDBJ databases">
        <title>Genome analysis of myxobacterium Chondromyces crocatus Cm c5 reveals a high potential for natural compound synthesis and the genetic basis for the loss of fruiting body formation.</title>
        <authorList>
            <person name="Zaburannyi N."/>
            <person name="Bunk B."/>
            <person name="Maier J."/>
            <person name="Overmann J."/>
            <person name="Mueller R."/>
        </authorList>
    </citation>
    <scope>NUCLEOTIDE SEQUENCE [LARGE SCALE GENOMIC DNA]</scope>
    <source>
        <strain evidence="1 2">Cm c5</strain>
    </source>
</reference>
<dbReference type="Proteomes" id="UP000067626">
    <property type="component" value="Chromosome"/>
</dbReference>
<dbReference type="EMBL" id="CP012159">
    <property type="protein sequence ID" value="AKT37738.1"/>
    <property type="molecule type" value="Genomic_DNA"/>
</dbReference>
<dbReference type="AlphaFoldDB" id="A0A0K1EAZ2"/>
<accession>A0A0K1EAZ2</accession>
<evidence type="ECO:0000313" key="2">
    <source>
        <dbReference type="Proteomes" id="UP000067626"/>
    </source>
</evidence>